<reference evidence="2" key="2">
    <citation type="submission" date="2020-09" db="EMBL/GenBank/DDBJ databases">
        <authorList>
            <person name="Sun Q."/>
            <person name="Ohkuma M."/>
        </authorList>
    </citation>
    <scope>NUCLEOTIDE SEQUENCE</scope>
    <source>
        <strain evidence="2">JCM 19831</strain>
    </source>
</reference>
<evidence type="ECO:0000313" key="3">
    <source>
        <dbReference type="Proteomes" id="UP000642070"/>
    </source>
</evidence>
<keyword evidence="1" id="KW-0472">Membrane</keyword>
<feature type="transmembrane region" description="Helical" evidence="1">
    <location>
        <begin position="16"/>
        <end position="35"/>
    </location>
</feature>
<keyword evidence="3" id="KW-1185">Reference proteome</keyword>
<dbReference type="Proteomes" id="UP000642070">
    <property type="component" value="Unassembled WGS sequence"/>
</dbReference>
<dbReference type="EMBL" id="BMPI01000035">
    <property type="protein sequence ID" value="GGM53416.1"/>
    <property type="molecule type" value="Genomic_DNA"/>
</dbReference>
<comment type="caution">
    <text evidence="2">The sequence shown here is derived from an EMBL/GenBank/DDBJ whole genome shotgun (WGS) entry which is preliminary data.</text>
</comment>
<keyword evidence="1" id="KW-1133">Transmembrane helix</keyword>
<organism evidence="2 3">
    <name type="scientific">Dactylosporangium sucinum</name>
    <dbReference type="NCBI Taxonomy" id="1424081"/>
    <lineage>
        <taxon>Bacteria</taxon>
        <taxon>Bacillati</taxon>
        <taxon>Actinomycetota</taxon>
        <taxon>Actinomycetes</taxon>
        <taxon>Micromonosporales</taxon>
        <taxon>Micromonosporaceae</taxon>
        <taxon>Dactylosporangium</taxon>
    </lineage>
</organism>
<sequence>MEFAKSAVNWGSVPDWIAGIGSVLAFAGLAFGLWWEARQRRLDRLDADSQQARLVFAEVADYTLARCLVRVRNNSDHPVYDVEVELLAPGSRTQVGHRGIYIQEVPAHSSTDTTPSPELLQEWVRYTRRDPFLLDPDRLGRVLALITFVDGAGRAWKRYDTEAPTRQRSYRG</sequence>
<dbReference type="AlphaFoldDB" id="A0A917U2U7"/>
<evidence type="ECO:0000256" key="1">
    <source>
        <dbReference type="SAM" id="Phobius"/>
    </source>
</evidence>
<gene>
    <name evidence="2" type="ORF">GCM10007977_063760</name>
</gene>
<accession>A0A917U2U7</accession>
<reference evidence="2" key="1">
    <citation type="journal article" date="2014" name="Int. J. Syst. Evol. Microbiol.">
        <title>Complete genome sequence of Corynebacterium casei LMG S-19264T (=DSM 44701T), isolated from a smear-ripened cheese.</title>
        <authorList>
            <consortium name="US DOE Joint Genome Institute (JGI-PGF)"/>
            <person name="Walter F."/>
            <person name="Albersmeier A."/>
            <person name="Kalinowski J."/>
            <person name="Ruckert C."/>
        </authorList>
    </citation>
    <scope>NUCLEOTIDE SEQUENCE</scope>
    <source>
        <strain evidence="2">JCM 19831</strain>
    </source>
</reference>
<proteinExistence type="predicted"/>
<evidence type="ECO:0000313" key="2">
    <source>
        <dbReference type="EMBL" id="GGM53416.1"/>
    </source>
</evidence>
<protein>
    <submittedName>
        <fullName evidence="2">Uncharacterized protein</fullName>
    </submittedName>
</protein>
<keyword evidence="1" id="KW-0812">Transmembrane</keyword>
<name>A0A917U2U7_9ACTN</name>
<dbReference type="RefSeq" id="WP_190253685.1">
    <property type="nucleotide sequence ID" value="NZ_BMPI01000035.1"/>
</dbReference>